<proteinExistence type="predicted"/>
<dbReference type="GO" id="GO:0016410">
    <property type="term" value="F:N-acyltransferase activity"/>
    <property type="evidence" value="ECO:0007669"/>
    <property type="project" value="TreeGrafter"/>
</dbReference>
<dbReference type="AlphaFoldDB" id="A0A7X0UAP7"/>
<dbReference type="PANTHER" id="PTHR31438">
    <property type="entry name" value="LYSINE N-ACYLTRANSFERASE C17G9.06C-RELATED"/>
    <property type="match status" value="1"/>
</dbReference>
<dbReference type="InterPro" id="IPR019432">
    <property type="entry name" value="Acyltransferase_MbtK/IucB-like"/>
</dbReference>
<evidence type="ECO:0000256" key="1">
    <source>
        <dbReference type="ARBA" id="ARBA00004924"/>
    </source>
</evidence>
<dbReference type="EMBL" id="JACHLK010000006">
    <property type="protein sequence ID" value="MBB6560805.1"/>
    <property type="molecule type" value="Genomic_DNA"/>
</dbReference>
<name>A0A7X0UAP7_9BURK</name>
<evidence type="ECO:0000259" key="3">
    <source>
        <dbReference type="PROSITE" id="PS51186"/>
    </source>
</evidence>
<dbReference type="SUPFAM" id="SSF55729">
    <property type="entry name" value="Acyl-CoA N-acyltransferases (Nat)"/>
    <property type="match status" value="1"/>
</dbReference>
<gene>
    <name evidence="4" type="ORF">HNP48_003481</name>
</gene>
<protein>
    <submittedName>
        <fullName evidence="4">RimJ/RimL family protein N-acetyltransferase</fullName>
    </submittedName>
</protein>
<dbReference type="PROSITE" id="PS51186">
    <property type="entry name" value="GNAT"/>
    <property type="match status" value="1"/>
</dbReference>
<dbReference type="Proteomes" id="UP000575083">
    <property type="component" value="Unassembled WGS sequence"/>
</dbReference>
<evidence type="ECO:0000256" key="2">
    <source>
        <dbReference type="ARBA" id="ARBA00023251"/>
    </source>
</evidence>
<reference evidence="4 5" key="1">
    <citation type="submission" date="2020-08" db="EMBL/GenBank/DDBJ databases">
        <title>Functional genomics of gut bacteria from endangered species of beetles.</title>
        <authorList>
            <person name="Carlos-Shanley C."/>
        </authorList>
    </citation>
    <scope>NUCLEOTIDE SEQUENCE [LARGE SCALE GENOMIC DNA]</scope>
    <source>
        <strain evidence="4 5">S00198</strain>
    </source>
</reference>
<dbReference type="InterPro" id="IPR000182">
    <property type="entry name" value="GNAT_dom"/>
</dbReference>
<keyword evidence="2" id="KW-0046">Antibiotic resistance</keyword>
<dbReference type="Gene3D" id="3.40.630.30">
    <property type="match status" value="1"/>
</dbReference>
<accession>A0A7X0UAP7</accession>
<evidence type="ECO:0000313" key="4">
    <source>
        <dbReference type="EMBL" id="MBB6560805.1"/>
    </source>
</evidence>
<sequence>MTGFRFDLLRAQDLPLLRGWLLRPHVAQWWGPAESVEELHADLVADQGTPGATLAYIASLGGAPIGFIQSYTAMGSGGGWWEDVTDPGVRGIDQFLAHADQLNQGMGRAMVRAFVQQLLADPAVTLVQTDPRPDNARAIRCYTYAGFHPVREVVTPDGPALLMHCTR</sequence>
<dbReference type="PANTHER" id="PTHR31438:SF1">
    <property type="entry name" value="LYSINE N-ACYLTRANSFERASE C17G9.06C-RELATED"/>
    <property type="match status" value="1"/>
</dbReference>
<dbReference type="GO" id="GO:0019290">
    <property type="term" value="P:siderophore biosynthetic process"/>
    <property type="evidence" value="ECO:0007669"/>
    <property type="project" value="InterPro"/>
</dbReference>
<feature type="domain" description="N-acetyltransferase" evidence="3">
    <location>
        <begin position="4"/>
        <end position="167"/>
    </location>
</feature>
<dbReference type="GO" id="GO:0046677">
    <property type="term" value="P:response to antibiotic"/>
    <property type="evidence" value="ECO:0007669"/>
    <property type="project" value="UniProtKB-KW"/>
</dbReference>
<organism evidence="4 5">
    <name type="scientific">Acidovorax soli</name>
    <dbReference type="NCBI Taxonomy" id="592050"/>
    <lineage>
        <taxon>Bacteria</taxon>
        <taxon>Pseudomonadati</taxon>
        <taxon>Pseudomonadota</taxon>
        <taxon>Betaproteobacteria</taxon>
        <taxon>Burkholderiales</taxon>
        <taxon>Comamonadaceae</taxon>
        <taxon>Acidovorax</taxon>
    </lineage>
</organism>
<keyword evidence="5" id="KW-1185">Reference proteome</keyword>
<evidence type="ECO:0000313" key="5">
    <source>
        <dbReference type="Proteomes" id="UP000575083"/>
    </source>
</evidence>
<dbReference type="SMART" id="SM01006">
    <property type="entry name" value="AlcB"/>
    <property type="match status" value="1"/>
</dbReference>
<keyword evidence="4" id="KW-0808">Transferase</keyword>
<dbReference type="InterPro" id="IPR016181">
    <property type="entry name" value="Acyl_CoA_acyltransferase"/>
</dbReference>
<dbReference type="Pfam" id="PF13523">
    <property type="entry name" value="Acetyltransf_8"/>
    <property type="match status" value="1"/>
</dbReference>
<comment type="pathway">
    <text evidence="1">Siderophore biosynthesis.</text>
</comment>
<comment type="caution">
    <text evidence="4">The sequence shown here is derived from an EMBL/GenBank/DDBJ whole genome shotgun (WGS) entry which is preliminary data.</text>
</comment>